<sequence>MRRLAPLSLALLLAACSATPPVESPPLPLAETEVQLLAINDFHGRLDAPMQAVPVTLPDGSTTRVPAGGAAYLAGAINGLRTETSITVAAGDLIGATPIASALFLDEPTIEALDLMGLQYSALGNHEFDKGPDELLRIINGGCEKYTNLEPCRLQPHDGADFTYFGANVTRADGSALVPTSTLHDFGSVQLGIIGLPLDDTPLLVAPNLVAGLNFADEADSANALVADLKAQGADSIVLLIHEGAYNDGRWDDPACTGLSGPVLAIHERLDPAISLIVSGHTHNAYDCSLPMPDGSGERLLTSAGRYGAMLTDIRMTFEGERLVRLAADNLVVQGEPFTDRDGKEVVPSNALPRFAPDPRVAALVERTVRAAEPMANRIVGTLSGPAPDHPNDFESPAANLIADAQLAATRAPEHGGAQLAFINGGGVRTSLVPGPDGAITYGQIFEVQPFGNTLMTVTLSGAQLKQLLEQQFVSARGEDQEYHLIPSSNFSFAYDLSRPQGDRIVSMTLDGQAIDPAADYRVTANNFIANGGDGYSVLKEGRNRTGAGLDLDAVIFWLAEGRDPPPVGRIRKLGE</sequence>
<dbReference type="GO" id="GO:0000166">
    <property type="term" value="F:nucleotide binding"/>
    <property type="evidence" value="ECO:0007669"/>
    <property type="project" value="UniProtKB-KW"/>
</dbReference>
<dbReference type="Pfam" id="PF00149">
    <property type="entry name" value="Metallophos"/>
    <property type="match status" value="1"/>
</dbReference>
<dbReference type="InterPro" id="IPR004843">
    <property type="entry name" value="Calcineurin-like_PHP"/>
</dbReference>
<dbReference type="SUPFAM" id="SSF56300">
    <property type="entry name" value="Metallo-dependent phosphatases"/>
    <property type="match status" value="1"/>
</dbReference>
<dbReference type="SUPFAM" id="SSF55816">
    <property type="entry name" value="5'-nucleotidase (syn. UDP-sugar hydrolase), C-terminal domain"/>
    <property type="match status" value="1"/>
</dbReference>
<evidence type="ECO:0000259" key="3">
    <source>
        <dbReference type="Pfam" id="PF00149"/>
    </source>
</evidence>
<dbReference type="Gene3D" id="3.90.780.10">
    <property type="entry name" value="5'-Nucleotidase, C-terminal domain"/>
    <property type="match status" value="1"/>
</dbReference>
<evidence type="ECO:0000256" key="1">
    <source>
        <dbReference type="ARBA" id="ARBA00022729"/>
    </source>
</evidence>
<dbReference type="InterPro" id="IPR008334">
    <property type="entry name" value="5'-Nucleotdase_C"/>
</dbReference>
<keyword evidence="2" id="KW-0547">Nucleotide-binding</keyword>
<dbReference type="Pfam" id="PF02872">
    <property type="entry name" value="5_nucleotid_C"/>
    <property type="match status" value="1"/>
</dbReference>
<evidence type="ECO:0000313" key="5">
    <source>
        <dbReference type="EMBL" id="MBB3763412.1"/>
    </source>
</evidence>
<dbReference type="GO" id="GO:0008768">
    <property type="term" value="F:UDP-sugar diphosphatase activity"/>
    <property type="evidence" value="ECO:0007669"/>
    <property type="project" value="TreeGrafter"/>
</dbReference>
<dbReference type="PROSITE" id="PS51257">
    <property type="entry name" value="PROKAR_LIPOPROTEIN"/>
    <property type="match status" value="1"/>
</dbReference>
<dbReference type="PRINTS" id="PR01607">
    <property type="entry name" value="APYRASEFAMLY"/>
</dbReference>
<gene>
    <name evidence="5" type="ORF">FHS50_000435</name>
</gene>
<dbReference type="PANTHER" id="PTHR11575">
    <property type="entry name" value="5'-NUCLEOTIDASE-RELATED"/>
    <property type="match status" value="1"/>
</dbReference>
<organism evidence="5 6">
    <name type="scientific">Sphingomicrobium lutaoense</name>
    <dbReference type="NCBI Taxonomy" id="515949"/>
    <lineage>
        <taxon>Bacteria</taxon>
        <taxon>Pseudomonadati</taxon>
        <taxon>Pseudomonadota</taxon>
        <taxon>Alphaproteobacteria</taxon>
        <taxon>Sphingomonadales</taxon>
        <taxon>Sphingomonadaceae</taxon>
        <taxon>Sphingomicrobium</taxon>
    </lineage>
</organism>
<name>A0A839Z161_9SPHN</name>
<comment type="caution">
    <text evidence="5">The sequence shown here is derived from an EMBL/GenBank/DDBJ whole genome shotgun (WGS) entry which is preliminary data.</text>
</comment>
<dbReference type="GO" id="GO:0009166">
    <property type="term" value="P:nucleotide catabolic process"/>
    <property type="evidence" value="ECO:0007669"/>
    <property type="project" value="InterPro"/>
</dbReference>
<evidence type="ECO:0000256" key="2">
    <source>
        <dbReference type="RuleBase" id="RU362119"/>
    </source>
</evidence>
<dbReference type="RefSeq" id="WP_183932762.1">
    <property type="nucleotide sequence ID" value="NZ_JACICF010000001.1"/>
</dbReference>
<reference evidence="5 6" key="1">
    <citation type="submission" date="2020-08" db="EMBL/GenBank/DDBJ databases">
        <title>Genomic Encyclopedia of Type Strains, Phase IV (KMG-IV): sequencing the most valuable type-strain genomes for metagenomic binning, comparative biology and taxonomic classification.</title>
        <authorList>
            <person name="Goeker M."/>
        </authorList>
    </citation>
    <scope>NUCLEOTIDE SEQUENCE [LARGE SCALE GENOMIC DNA]</scope>
    <source>
        <strain evidence="5 6">DSM 24194</strain>
    </source>
</reference>
<feature type="domain" description="Calcineurin-like phosphoesterase" evidence="3">
    <location>
        <begin position="36"/>
        <end position="284"/>
    </location>
</feature>
<dbReference type="Proteomes" id="UP000578569">
    <property type="component" value="Unassembled WGS sequence"/>
</dbReference>
<dbReference type="InterPro" id="IPR029052">
    <property type="entry name" value="Metallo-depent_PP-like"/>
</dbReference>
<comment type="similarity">
    <text evidence="2">Belongs to the 5'-nucleotidase family.</text>
</comment>
<feature type="signal peptide" evidence="2">
    <location>
        <begin position="1"/>
        <end position="24"/>
    </location>
</feature>
<dbReference type="Gene3D" id="3.60.21.10">
    <property type="match status" value="1"/>
</dbReference>
<accession>A0A839Z161</accession>
<dbReference type="GO" id="GO:0008253">
    <property type="term" value="F:5'-nucleotidase activity"/>
    <property type="evidence" value="ECO:0007669"/>
    <property type="project" value="UniProtKB-EC"/>
</dbReference>
<dbReference type="InterPro" id="IPR006179">
    <property type="entry name" value="5_nucleotidase/apyrase"/>
</dbReference>
<dbReference type="EMBL" id="JACICF010000001">
    <property type="protein sequence ID" value="MBB3763412.1"/>
    <property type="molecule type" value="Genomic_DNA"/>
</dbReference>
<dbReference type="PANTHER" id="PTHR11575:SF24">
    <property type="entry name" value="5'-NUCLEOTIDASE"/>
    <property type="match status" value="1"/>
</dbReference>
<keyword evidence="6" id="KW-1185">Reference proteome</keyword>
<dbReference type="GO" id="GO:0030288">
    <property type="term" value="C:outer membrane-bounded periplasmic space"/>
    <property type="evidence" value="ECO:0007669"/>
    <property type="project" value="TreeGrafter"/>
</dbReference>
<keyword evidence="1 2" id="KW-0732">Signal</keyword>
<feature type="chain" id="PRO_5033104336" evidence="2">
    <location>
        <begin position="25"/>
        <end position="576"/>
    </location>
</feature>
<dbReference type="AlphaFoldDB" id="A0A839Z161"/>
<protein>
    <submittedName>
        <fullName evidence="5">5'-nucleotidase</fullName>
        <ecNumber evidence="5">3.1.3.5</ecNumber>
    </submittedName>
</protein>
<dbReference type="InterPro" id="IPR036907">
    <property type="entry name" value="5'-Nucleotdase_C_sf"/>
</dbReference>
<dbReference type="EC" id="3.1.3.5" evidence="5"/>
<proteinExistence type="inferred from homology"/>
<evidence type="ECO:0000313" key="6">
    <source>
        <dbReference type="Proteomes" id="UP000578569"/>
    </source>
</evidence>
<evidence type="ECO:0000259" key="4">
    <source>
        <dbReference type="Pfam" id="PF02872"/>
    </source>
</evidence>
<keyword evidence="2 5" id="KW-0378">Hydrolase</keyword>
<feature type="domain" description="5'-Nucleotidase C-terminal" evidence="4">
    <location>
        <begin position="392"/>
        <end position="541"/>
    </location>
</feature>